<gene>
    <name evidence="1" type="ordered locus">Cyan7425_2578</name>
</gene>
<accession>B8HYD0</accession>
<dbReference type="AlphaFoldDB" id="B8HYD0"/>
<dbReference type="HOGENOM" id="CLU_174642_0_0_3"/>
<dbReference type="KEGG" id="cyn:Cyan7425_2578"/>
<dbReference type="EMBL" id="CP001344">
    <property type="protein sequence ID" value="ACL44933.1"/>
    <property type="molecule type" value="Genomic_DNA"/>
</dbReference>
<protein>
    <submittedName>
        <fullName evidence="1">Uncharacterized protein</fullName>
    </submittedName>
</protein>
<proteinExistence type="predicted"/>
<sequence length="89" mass="9806">MSQAATYVQHQEATSTGSIFAQPTGDALLTAARTIYDSYCQTHNEAQRPLGVAIDRQTQRGHLIFTGKPVLLPRELFVSVDELEKAEES</sequence>
<dbReference type="STRING" id="395961.Cyan7425_2578"/>
<dbReference type="eggNOG" id="ENOG5032YHW">
    <property type="taxonomic scope" value="Bacteria"/>
</dbReference>
<organism evidence="1">
    <name type="scientific">Cyanothece sp. (strain PCC 7425 / ATCC 29141)</name>
    <dbReference type="NCBI Taxonomy" id="395961"/>
    <lineage>
        <taxon>Bacteria</taxon>
        <taxon>Bacillati</taxon>
        <taxon>Cyanobacteriota</taxon>
        <taxon>Cyanophyceae</taxon>
        <taxon>Gomontiellales</taxon>
        <taxon>Cyanothecaceae</taxon>
        <taxon>Cyanothece</taxon>
    </lineage>
</organism>
<reference evidence="1" key="1">
    <citation type="submission" date="2009-01" db="EMBL/GenBank/DDBJ databases">
        <title>Complete sequence of chromosome Cyanothece sp. PCC 7425.</title>
        <authorList>
            <consortium name="US DOE Joint Genome Institute"/>
            <person name="Lucas S."/>
            <person name="Copeland A."/>
            <person name="Lapidus A."/>
            <person name="Glavina del Rio T."/>
            <person name="Dalin E."/>
            <person name="Tice H."/>
            <person name="Bruce D."/>
            <person name="Goodwin L."/>
            <person name="Pitluck S."/>
            <person name="Sims D."/>
            <person name="Meineke L."/>
            <person name="Brettin T."/>
            <person name="Detter J.C."/>
            <person name="Han C."/>
            <person name="Larimer F."/>
            <person name="Land M."/>
            <person name="Hauser L."/>
            <person name="Kyrpides N."/>
            <person name="Ovchinnikova G."/>
            <person name="Liberton M."/>
            <person name="Stoeckel J."/>
            <person name="Banerjee A."/>
            <person name="Singh A."/>
            <person name="Page L."/>
            <person name="Sato H."/>
            <person name="Zhao L."/>
            <person name="Sherman L."/>
            <person name="Pakrasi H."/>
            <person name="Richardson P."/>
        </authorList>
    </citation>
    <scope>NUCLEOTIDE SEQUENCE</scope>
    <source>
        <strain evidence="1">PCC 7425</strain>
    </source>
</reference>
<evidence type="ECO:0000313" key="1">
    <source>
        <dbReference type="EMBL" id="ACL44933.1"/>
    </source>
</evidence>
<name>B8HYD0_CYAP4</name>